<evidence type="ECO:0000259" key="3">
    <source>
        <dbReference type="PROSITE" id="PS50885"/>
    </source>
</evidence>
<dbReference type="EMBL" id="CP093442">
    <property type="protein sequence ID" value="UOF00172.1"/>
    <property type="molecule type" value="Genomic_DNA"/>
</dbReference>
<dbReference type="InterPro" id="IPR001932">
    <property type="entry name" value="PPM-type_phosphatase-like_dom"/>
</dbReference>
<evidence type="ECO:0000313" key="5">
    <source>
        <dbReference type="Proteomes" id="UP000830116"/>
    </source>
</evidence>
<dbReference type="Gene3D" id="3.60.40.10">
    <property type="entry name" value="PPM-type phosphatase domain"/>
    <property type="match status" value="1"/>
</dbReference>
<keyword evidence="2" id="KW-1133">Transmembrane helix</keyword>
<keyword evidence="2" id="KW-0812">Transmembrane</keyword>
<evidence type="ECO:0000256" key="2">
    <source>
        <dbReference type="SAM" id="Phobius"/>
    </source>
</evidence>
<evidence type="ECO:0000313" key="4">
    <source>
        <dbReference type="EMBL" id="UOF00172.1"/>
    </source>
</evidence>
<feature type="transmembrane region" description="Helical" evidence="2">
    <location>
        <begin position="223"/>
        <end position="242"/>
    </location>
</feature>
<keyword evidence="2" id="KW-0472">Membrane</keyword>
<proteinExistence type="predicted"/>
<gene>
    <name evidence="4" type="ORF">MNR06_10710</name>
</gene>
<dbReference type="Pfam" id="PF07228">
    <property type="entry name" value="SpoIIE"/>
    <property type="match status" value="1"/>
</dbReference>
<accession>A0ABY4C5E2</accession>
<feature type="domain" description="HAMP" evidence="3">
    <location>
        <begin position="243"/>
        <end position="295"/>
    </location>
</feature>
<dbReference type="RefSeq" id="WP_243535878.1">
    <property type="nucleotide sequence ID" value="NZ_CP093442.1"/>
</dbReference>
<dbReference type="PROSITE" id="PS50885">
    <property type="entry name" value="HAMP"/>
    <property type="match status" value="1"/>
</dbReference>
<dbReference type="InterPro" id="IPR036457">
    <property type="entry name" value="PPM-type-like_dom_sf"/>
</dbReference>
<name>A0ABY4C5E2_9BACT</name>
<dbReference type="PANTHER" id="PTHR43156:SF2">
    <property type="entry name" value="STAGE II SPORULATION PROTEIN E"/>
    <property type="match status" value="1"/>
</dbReference>
<dbReference type="Gene3D" id="6.10.340.10">
    <property type="match status" value="1"/>
</dbReference>
<dbReference type="PANTHER" id="PTHR43156">
    <property type="entry name" value="STAGE II SPORULATION PROTEIN E-RELATED"/>
    <property type="match status" value="1"/>
</dbReference>
<dbReference type="InterPro" id="IPR003660">
    <property type="entry name" value="HAMP_dom"/>
</dbReference>
<dbReference type="SMART" id="SM00331">
    <property type="entry name" value="PP2C_SIG"/>
    <property type="match status" value="1"/>
</dbReference>
<sequence length="552" mass="62143">MSDKRSYLYSTALDRVETESSKLQKDFQTSFEKIKTALLFFDPTTSVFNPQLKEVAVKQNWGRIFLYRNVQGSLQLMDFIGTDFSLGPVLQQKLLRLQDQQVLTATDLKKPEWLQVFFRQGEFYIYGEMQFPYLKEALQNPQLGFYSPAETQWHFPPVFSALSQYNSQLASVLDQKSGVKEIKLGARSYLISFKFVAQINSYVFQVFDKGQVFAVVEKTMNKTLLVSVIILIIGLVAMFFGVDTLTQNLSKLASGMSQFTKSGTARPLKLHSQDEVGKMADVYNSMLAKIESLLAQTAEKARMESELETAKEVQSTLLPKNKVEHDLYNVKGFYKPASECGGDLWYYYCDDKKIFLFVGDATGHGVPAALITAAARSVLSLSVDEDIWDPARILGMLNKVLCDVAKGEKMMTAFACVYDIDQKKLTYSNASHDVPFVVPVVESGTKIKKGDLNFLTEANGKRLGHERSYEYINESLAFTSGQNLLVYTDGLVDAVDKEAKAFSERGVIKMAVDSANKNSQRSLHDQIARRISEYTEGIEQPDDITFVNIFLK</sequence>
<protein>
    <submittedName>
        <fullName evidence="4">SpoIIE family protein phosphatase</fullName>
    </submittedName>
</protein>
<evidence type="ECO:0000256" key="1">
    <source>
        <dbReference type="ARBA" id="ARBA00022801"/>
    </source>
</evidence>
<dbReference type="Proteomes" id="UP000830116">
    <property type="component" value="Chromosome"/>
</dbReference>
<keyword evidence="1" id="KW-0378">Hydrolase</keyword>
<reference evidence="4" key="1">
    <citation type="submission" date="2022-03" db="EMBL/GenBank/DDBJ databases">
        <title>Genome Identification and Characterization of new species Bdellovibrio reynosense LBG001 sp. nov. from a Mexico soil sample.</title>
        <authorList>
            <person name="Camilli A."/>
            <person name="Ajao Y."/>
            <person name="Guo X."/>
        </authorList>
    </citation>
    <scope>NUCLEOTIDE SEQUENCE</scope>
    <source>
        <strain evidence="4">LBG001</strain>
    </source>
</reference>
<organism evidence="4 5">
    <name type="scientific">Bdellovibrio reynosensis</name>
    <dbReference type="NCBI Taxonomy" id="2835041"/>
    <lineage>
        <taxon>Bacteria</taxon>
        <taxon>Pseudomonadati</taxon>
        <taxon>Bdellovibrionota</taxon>
        <taxon>Bdellovibrionia</taxon>
        <taxon>Bdellovibrionales</taxon>
        <taxon>Pseudobdellovibrionaceae</taxon>
        <taxon>Bdellovibrio</taxon>
    </lineage>
</organism>
<keyword evidence="5" id="KW-1185">Reference proteome</keyword>
<dbReference type="InterPro" id="IPR052016">
    <property type="entry name" value="Bact_Sigma-Reg"/>
</dbReference>